<dbReference type="AlphaFoldDB" id="A0A5R8NPT3"/>
<dbReference type="RefSeq" id="WP_138448540.1">
    <property type="nucleotide sequence ID" value="NZ_JADLPF010000003.1"/>
</dbReference>
<proteinExistence type="predicted"/>
<dbReference type="Proteomes" id="UP000306378">
    <property type="component" value="Unassembled WGS sequence"/>
</dbReference>
<comment type="caution">
    <text evidence="2">The sequence shown here is derived from an EMBL/GenBank/DDBJ whole genome shotgun (WGS) entry which is preliminary data.</text>
</comment>
<feature type="region of interest" description="Disordered" evidence="1">
    <location>
        <begin position="1"/>
        <end position="35"/>
    </location>
</feature>
<evidence type="ECO:0000313" key="2">
    <source>
        <dbReference type="EMBL" id="TLF77696.1"/>
    </source>
</evidence>
<protein>
    <submittedName>
        <fullName evidence="2">Uncharacterized protein</fullName>
    </submittedName>
</protein>
<reference evidence="2 3" key="1">
    <citation type="submission" date="2019-05" db="EMBL/GenBank/DDBJ databases">
        <title>Genomes sequences of two Nocardia cyriacigeorgica environmental isolates, type strains Nocardia asteroides ATCC 19247 and Nocardia cyriacigeorgica DSM 44484.</title>
        <authorList>
            <person name="Vautrin F."/>
            <person name="Bergeron E."/>
            <person name="Dubost A."/>
            <person name="Abrouk D."/>
            <person name="Rodriguez Nava V."/>
            <person name="Pujic P."/>
        </authorList>
    </citation>
    <scope>NUCLEOTIDE SEQUENCE [LARGE SCALE GENOMIC DNA]</scope>
    <source>
        <strain evidence="2 3">EML 446</strain>
    </source>
</reference>
<sequence length="224" mass="23638">MTEHTPTRRRRTGTSGTRPSRAEVPSTIWATGPDPLNHRDPWPTVIVTRAVIEFSRPGDQVLVLTPPTSTAGRRRISGARDALTPIEGLARSGAIEHLGDRRGPSRTCTQREADEAGLVLASLLPPEDVAVSVVDRIVTRAAARLAAGGVLAVFTRASRSRDGVLLDPTGVIVAAGQAADLLFLQHIAAVPIADGAIVAPRVDASQRAPLHGIAHTDVTVLLRP</sequence>
<organism evidence="2 3">
    <name type="scientific">Nocardia cyriacigeorgica</name>
    <dbReference type="NCBI Taxonomy" id="135487"/>
    <lineage>
        <taxon>Bacteria</taxon>
        <taxon>Bacillati</taxon>
        <taxon>Actinomycetota</taxon>
        <taxon>Actinomycetes</taxon>
        <taxon>Mycobacteriales</taxon>
        <taxon>Nocardiaceae</taxon>
        <taxon>Nocardia</taxon>
    </lineage>
</organism>
<gene>
    <name evidence="2" type="ORF">FEK34_15460</name>
</gene>
<dbReference type="EMBL" id="VBUT01000005">
    <property type="protein sequence ID" value="TLF77696.1"/>
    <property type="molecule type" value="Genomic_DNA"/>
</dbReference>
<evidence type="ECO:0000313" key="3">
    <source>
        <dbReference type="Proteomes" id="UP000306378"/>
    </source>
</evidence>
<name>A0A5R8NPT3_9NOCA</name>
<accession>A0A5R8NPT3</accession>
<evidence type="ECO:0000256" key="1">
    <source>
        <dbReference type="SAM" id="MobiDB-lite"/>
    </source>
</evidence>